<dbReference type="EMBL" id="JAKLWS010000003">
    <property type="protein sequence ID" value="MCG2587805.1"/>
    <property type="molecule type" value="Genomic_DNA"/>
</dbReference>
<accession>A0ABS9KAC7</accession>
<dbReference type="PIRSF" id="PIRSF001365">
    <property type="entry name" value="DHDPS"/>
    <property type="match status" value="1"/>
</dbReference>
<dbReference type="CDD" id="cd00408">
    <property type="entry name" value="DHDPS-like"/>
    <property type="match status" value="1"/>
</dbReference>
<evidence type="ECO:0000256" key="1">
    <source>
        <dbReference type="ARBA" id="ARBA00023239"/>
    </source>
</evidence>
<comment type="caution">
    <text evidence="4">The sequence shown here is derived from an EMBL/GenBank/DDBJ whole genome shotgun (WGS) entry which is preliminary data.</text>
</comment>
<comment type="similarity">
    <text evidence="3">Belongs to the DapA family.</text>
</comment>
<dbReference type="Proteomes" id="UP001165366">
    <property type="component" value="Unassembled WGS sequence"/>
</dbReference>
<keyword evidence="5" id="KW-1185">Reference proteome</keyword>
<dbReference type="Gene3D" id="3.20.20.70">
    <property type="entry name" value="Aldolase class I"/>
    <property type="match status" value="1"/>
</dbReference>
<evidence type="ECO:0000313" key="5">
    <source>
        <dbReference type="Proteomes" id="UP001165366"/>
    </source>
</evidence>
<dbReference type="RefSeq" id="WP_237852648.1">
    <property type="nucleotide sequence ID" value="NZ_JAKLWS010000003.1"/>
</dbReference>
<protein>
    <submittedName>
        <fullName evidence="4">Dihydrodipicolinate synthase family protein</fullName>
    </submittedName>
</protein>
<keyword evidence="1 3" id="KW-0456">Lyase</keyword>
<dbReference type="SUPFAM" id="SSF51569">
    <property type="entry name" value="Aldolase"/>
    <property type="match status" value="1"/>
</dbReference>
<dbReference type="PRINTS" id="PR00146">
    <property type="entry name" value="DHPICSNTHASE"/>
</dbReference>
<reference evidence="4" key="1">
    <citation type="submission" date="2022-01" db="EMBL/GenBank/DDBJ databases">
        <authorList>
            <person name="Wang Y."/>
        </authorList>
    </citation>
    <scope>NUCLEOTIDE SEQUENCE</scope>
    <source>
        <strain evidence="4">WB101</strain>
    </source>
</reference>
<keyword evidence="2" id="KW-0704">Schiff base</keyword>
<dbReference type="PANTHER" id="PTHR42849">
    <property type="entry name" value="N-ACETYLNEURAMINATE LYASE"/>
    <property type="match status" value="1"/>
</dbReference>
<sequence length="302" mass="33387">MLKGIVPPVITPLGDKKNLDIEGLERLIEHILSGGVHGLFILGTTGEGPSLSYKIRNEVIEQVCSQVDSKVPVLVGITDTSFTESVRLSKKAAEVGADAVVAAPPYYFSMNQAELIGYYESLADESPLPLFLYNMPSHTKIHFEPETVKNLAEHSNIIGFKDSSGDLLYFQNVVRLLQDNPEFSLFVGPEEMLMQTMLTGGHGGVNGGANMFPNLYVAMYEAVLEKNFDRMTSFQKKILQISSNLYTVGNSPAKYLQGVKCALSLMGICSDNLALPYNSFKEQEREKIRHALNRFNVEEVLT</sequence>
<dbReference type="SMART" id="SM01130">
    <property type="entry name" value="DHDPS"/>
    <property type="match status" value="1"/>
</dbReference>
<reference evidence="4" key="2">
    <citation type="submission" date="2024-05" db="EMBL/GenBank/DDBJ databases">
        <title>Rhodohalobacter halophilus gen. nov., sp. nov., a moderately halophilic member of the family Balneolaceae.</title>
        <authorList>
            <person name="Xia J."/>
        </authorList>
    </citation>
    <scope>NUCLEOTIDE SEQUENCE</scope>
    <source>
        <strain evidence="4">WB101</strain>
    </source>
</reference>
<gene>
    <name evidence="4" type="ORF">L6773_04465</name>
</gene>
<dbReference type="InterPro" id="IPR002220">
    <property type="entry name" value="DapA-like"/>
</dbReference>
<organism evidence="4 5">
    <name type="scientific">Rhodohalobacter sulfatireducens</name>
    <dbReference type="NCBI Taxonomy" id="2911366"/>
    <lineage>
        <taxon>Bacteria</taxon>
        <taxon>Pseudomonadati</taxon>
        <taxon>Balneolota</taxon>
        <taxon>Balneolia</taxon>
        <taxon>Balneolales</taxon>
        <taxon>Balneolaceae</taxon>
        <taxon>Rhodohalobacter</taxon>
    </lineage>
</organism>
<name>A0ABS9KAC7_9BACT</name>
<dbReference type="PROSITE" id="PS00666">
    <property type="entry name" value="DHDPS_2"/>
    <property type="match status" value="1"/>
</dbReference>
<dbReference type="Pfam" id="PF00701">
    <property type="entry name" value="DHDPS"/>
    <property type="match status" value="1"/>
</dbReference>
<dbReference type="PANTHER" id="PTHR42849:SF1">
    <property type="entry name" value="N-ACETYLNEURAMINATE LYASE"/>
    <property type="match status" value="1"/>
</dbReference>
<evidence type="ECO:0000256" key="2">
    <source>
        <dbReference type="ARBA" id="ARBA00023270"/>
    </source>
</evidence>
<evidence type="ECO:0000313" key="4">
    <source>
        <dbReference type="EMBL" id="MCG2587805.1"/>
    </source>
</evidence>
<dbReference type="InterPro" id="IPR020625">
    <property type="entry name" value="Schiff_base-form_aldolases_AS"/>
</dbReference>
<dbReference type="InterPro" id="IPR013785">
    <property type="entry name" value="Aldolase_TIM"/>
</dbReference>
<proteinExistence type="inferred from homology"/>
<evidence type="ECO:0000256" key="3">
    <source>
        <dbReference type="PIRNR" id="PIRNR001365"/>
    </source>
</evidence>